<dbReference type="InterPro" id="IPR002575">
    <property type="entry name" value="Aminoglycoside_PTrfase"/>
</dbReference>
<keyword evidence="3" id="KW-1185">Reference proteome</keyword>
<dbReference type="InterPro" id="IPR011009">
    <property type="entry name" value="Kinase-like_dom_sf"/>
</dbReference>
<dbReference type="AlphaFoldDB" id="A0A9P8FUY7"/>
<accession>A0A9P8FUY7</accession>
<name>A0A9P8FUY7_AURME</name>
<dbReference type="PANTHER" id="PTHR21310:SF37">
    <property type="entry name" value="AMINOGLYCOSIDE PHOSPHOTRANSFERASE DOMAIN-CONTAINING PROTEIN"/>
    <property type="match status" value="1"/>
</dbReference>
<evidence type="ECO:0000259" key="1">
    <source>
        <dbReference type="Pfam" id="PF01636"/>
    </source>
</evidence>
<dbReference type="InterPro" id="IPR051678">
    <property type="entry name" value="AGP_Transferase"/>
</dbReference>
<protein>
    <recommendedName>
        <fullName evidence="1">Aminoglycoside phosphotransferase domain-containing protein</fullName>
    </recommendedName>
</protein>
<proteinExistence type="predicted"/>
<evidence type="ECO:0000313" key="2">
    <source>
        <dbReference type="EMBL" id="KAG9981652.1"/>
    </source>
</evidence>
<dbReference type="Proteomes" id="UP000729357">
    <property type="component" value="Unassembled WGS sequence"/>
</dbReference>
<dbReference type="SUPFAM" id="SSF56112">
    <property type="entry name" value="Protein kinase-like (PK-like)"/>
    <property type="match status" value="1"/>
</dbReference>
<evidence type="ECO:0000313" key="3">
    <source>
        <dbReference type="Proteomes" id="UP000729357"/>
    </source>
</evidence>
<reference evidence="2" key="2">
    <citation type="submission" date="2021-08" db="EMBL/GenBank/DDBJ databases">
        <authorList>
            <person name="Gostincar C."/>
            <person name="Sun X."/>
            <person name="Song Z."/>
            <person name="Gunde-Cimerman N."/>
        </authorList>
    </citation>
    <scope>NUCLEOTIDE SEQUENCE</scope>
    <source>
        <strain evidence="2">EXF-9298</strain>
    </source>
</reference>
<reference evidence="2" key="1">
    <citation type="journal article" date="2021" name="J Fungi (Basel)">
        <title>Virulence traits and population genomics of the black yeast Aureobasidium melanogenum.</title>
        <authorList>
            <person name="Cernosa A."/>
            <person name="Sun X."/>
            <person name="Gostincar C."/>
            <person name="Fang C."/>
            <person name="Gunde-Cimerman N."/>
            <person name="Song Z."/>
        </authorList>
    </citation>
    <scope>NUCLEOTIDE SEQUENCE</scope>
    <source>
        <strain evidence="2">EXF-9298</strain>
    </source>
</reference>
<organism evidence="2 3">
    <name type="scientific">Aureobasidium melanogenum</name>
    <name type="common">Aureobasidium pullulans var. melanogenum</name>
    <dbReference type="NCBI Taxonomy" id="46634"/>
    <lineage>
        <taxon>Eukaryota</taxon>
        <taxon>Fungi</taxon>
        <taxon>Dikarya</taxon>
        <taxon>Ascomycota</taxon>
        <taxon>Pezizomycotina</taxon>
        <taxon>Dothideomycetes</taxon>
        <taxon>Dothideomycetidae</taxon>
        <taxon>Dothideales</taxon>
        <taxon>Saccotheciaceae</taxon>
        <taxon>Aureobasidium</taxon>
    </lineage>
</organism>
<dbReference type="Pfam" id="PF01636">
    <property type="entry name" value="APH"/>
    <property type="match status" value="1"/>
</dbReference>
<dbReference type="EMBL" id="JAHFXS010000820">
    <property type="protein sequence ID" value="KAG9981652.1"/>
    <property type="molecule type" value="Genomic_DNA"/>
</dbReference>
<dbReference type="PANTHER" id="PTHR21310">
    <property type="entry name" value="AMINOGLYCOSIDE PHOSPHOTRANSFERASE-RELATED-RELATED"/>
    <property type="match status" value="1"/>
</dbReference>
<feature type="domain" description="Aminoglycoside phosphotransferase" evidence="1">
    <location>
        <begin position="67"/>
        <end position="318"/>
    </location>
</feature>
<feature type="non-terminal residue" evidence="2">
    <location>
        <position position="1"/>
    </location>
</feature>
<sequence>MDEDNISNRPHRLATYEWAKRFFDDYGNAGVEKLASSYRENQTCTRQLKHNGSFNSCHKVLFEDGTAWAVRVPIPCRVMHPYEKICREVAIMEFVKANTTIPIPRVIAFGTAAENHDPAIGPFLITEWVEGKPVTAFLEKLPQPSWGPVLRENIEEHQLRTIYSQMASILLELAKHDFDKIGALSADQDYSKISPWSVDSRPMTLRVNDIEAGGNVVVDNHNLPAFETTTEYMRNLVQQNITHLHEQRNSIDDAADARRKFVLRCRMMELVPYFVSLDHDTGPFKLFCDDFRFGNVLMNETTLKFTGVINWEWAYTAPYQFSFCPPSWLILERPTSWTEDEEQHHEQKLAIFLECLEDDENKRQSETSPEPPKDHRMSSLMRKSFEDETFWFMQLLQEAFAFDEEVLWLKLEKALCERGLLEVGVPSEKYIQEFVEKKVKDLERYNRDLQYLKY</sequence>
<gene>
    <name evidence="2" type="ORF">KCU98_g7319</name>
</gene>
<comment type="caution">
    <text evidence="2">The sequence shown here is derived from an EMBL/GenBank/DDBJ whole genome shotgun (WGS) entry which is preliminary data.</text>
</comment>